<dbReference type="AlphaFoldDB" id="A0A5D4RR62"/>
<evidence type="ECO:0000313" key="1">
    <source>
        <dbReference type="EMBL" id="TYS53757.1"/>
    </source>
</evidence>
<dbReference type="GO" id="GO:0003677">
    <property type="term" value="F:DNA binding"/>
    <property type="evidence" value="ECO:0007669"/>
    <property type="project" value="UniProtKB-KW"/>
</dbReference>
<protein>
    <submittedName>
        <fullName evidence="1">DNA-binding protein</fullName>
    </submittedName>
</protein>
<keyword evidence="1" id="KW-0238">DNA-binding</keyword>
<comment type="caution">
    <text evidence="1">The sequence shown here is derived from an EMBL/GenBank/DDBJ whole genome shotgun (WGS) entry which is preliminary data.</text>
</comment>
<dbReference type="Proteomes" id="UP000322997">
    <property type="component" value="Unassembled WGS sequence"/>
</dbReference>
<reference evidence="1 2" key="1">
    <citation type="submission" date="2019-08" db="EMBL/GenBank/DDBJ databases">
        <title>Bacillus genomes from the desert of Cuatro Cienegas, Coahuila.</title>
        <authorList>
            <person name="Olmedo-Alvarez G."/>
        </authorList>
    </citation>
    <scope>NUCLEOTIDE SEQUENCE [LARGE SCALE GENOMIC DNA]</scope>
    <source>
        <strain evidence="1 2">CH108_3D</strain>
    </source>
</reference>
<gene>
    <name evidence="1" type="ORF">FZC83_11000</name>
</gene>
<accession>A0A5D4RR62</accession>
<name>A0A5D4RR62_9BACI</name>
<organism evidence="1 2">
    <name type="scientific">Rossellomorea marisflavi</name>
    <dbReference type="NCBI Taxonomy" id="189381"/>
    <lineage>
        <taxon>Bacteria</taxon>
        <taxon>Bacillati</taxon>
        <taxon>Bacillota</taxon>
        <taxon>Bacilli</taxon>
        <taxon>Bacillales</taxon>
        <taxon>Bacillaceae</taxon>
        <taxon>Rossellomorea</taxon>
    </lineage>
</organism>
<dbReference type="EMBL" id="VTEQ01000003">
    <property type="protein sequence ID" value="TYS53757.1"/>
    <property type="molecule type" value="Genomic_DNA"/>
</dbReference>
<proteinExistence type="predicted"/>
<sequence length="66" mass="7996">MKRKQLKIEDLPEILSTKHFQEVLEMSRRGAYDFMENPPFHVARVERLYKVSKRVFLEWLEGESND</sequence>
<evidence type="ECO:0000313" key="2">
    <source>
        <dbReference type="Proteomes" id="UP000322997"/>
    </source>
</evidence>